<dbReference type="CDD" id="cd00560">
    <property type="entry name" value="PanC"/>
    <property type="match status" value="1"/>
</dbReference>
<evidence type="ECO:0000256" key="3">
    <source>
        <dbReference type="ARBA" id="ARBA00022598"/>
    </source>
</evidence>
<gene>
    <name evidence="8" type="primary">panC</name>
    <name evidence="9" type="ORF">C0186_03100</name>
</gene>
<dbReference type="InterPro" id="IPR003721">
    <property type="entry name" value="Pantoate_ligase"/>
</dbReference>
<dbReference type="SUPFAM" id="SSF52374">
    <property type="entry name" value="Nucleotidylyl transferase"/>
    <property type="match status" value="1"/>
</dbReference>
<proteinExistence type="inferred from homology"/>
<dbReference type="HAMAP" id="MF_00158">
    <property type="entry name" value="PanC"/>
    <property type="match status" value="1"/>
</dbReference>
<dbReference type="GO" id="GO:0005524">
    <property type="term" value="F:ATP binding"/>
    <property type="evidence" value="ECO:0007669"/>
    <property type="project" value="UniProtKB-KW"/>
</dbReference>
<keyword evidence="5 8" id="KW-0547">Nucleotide-binding</keyword>
<keyword evidence="6 8" id="KW-0067">ATP-binding</keyword>
<evidence type="ECO:0000313" key="9">
    <source>
        <dbReference type="EMBL" id="PMP71733.1"/>
    </source>
</evidence>
<comment type="subcellular location">
    <subcellularLocation>
        <location evidence="8">Cytoplasm</location>
    </subcellularLocation>
</comment>
<dbReference type="GO" id="GO:0005829">
    <property type="term" value="C:cytosol"/>
    <property type="evidence" value="ECO:0007669"/>
    <property type="project" value="TreeGrafter"/>
</dbReference>
<evidence type="ECO:0000256" key="8">
    <source>
        <dbReference type="HAMAP-Rule" id="MF_00158"/>
    </source>
</evidence>
<feature type="binding site" evidence="8">
    <location>
        <begin position="184"/>
        <end position="187"/>
    </location>
    <ligand>
        <name>ATP</name>
        <dbReference type="ChEBI" id="CHEBI:30616"/>
    </ligand>
</feature>
<name>A0A2J6WMW9_9BACT</name>
<comment type="similarity">
    <text evidence="2 8">Belongs to the pantothenate synthetase family.</text>
</comment>
<protein>
    <recommendedName>
        <fullName evidence="8">Pantothenate synthetase</fullName>
        <shortName evidence="8">PS</shortName>
        <ecNumber evidence="8">6.3.2.1</ecNumber>
    </recommendedName>
    <alternativeName>
        <fullName evidence="8">Pantoate--beta-alanine ligase</fullName>
    </alternativeName>
    <alternativeName>
        <fullName evidence="8">Pantoate-activating enzyme</fullName>
    </alternativeName>
</protein>
<feature type="binding site" evidence="8">
    <location>
        <begin position="30"/>
        <end position="37"/>
    </location>
    <ligand>
        <name>ATP</name>
        <dbReference type="ChEBI" id="CHEBI:30616"/>
    </ligand>
</feature>
<keyword evidence="3 8" id="KW-0436">Ligase</keyword>
<comment type="miscellaneous">
    <text evidence="8">The reaction proceeds by a bi uni uni bi ping pong mechanism.</text>
</comment>
<feature type="binding site" evidence="8">
    <location>
        <position position="61"/>
    </location>
    <ligand>
        <name>beta-alanine</name>
        <dbReference type="ChEBI" id="CHEBI:57966"/>
    </ligand>
</feature>
<feature type="binding site" evidence="8">
    <location>
        <position position="153"/>
    </location>
    <ligand>
        <name>(R)-pantoate</name>
        <dbReference type="ChEBI" id="CHEBI:15980"/>
    </ligand>
</feature>
<dbReference type="NCBIfam" id="TIGR00125">
    <property type="entry name" value="cyt_tran_rel"/>
    <property type="match status" value="1"/>
</dbReference>
<dbReference type="PANTHER" id="PTHR21299">
    <property type="entry name" value="CYTIDYLATE KINASE/PANTOATE-BETA-ALANINE LIGASE"/>
    <property type="match status" value="1"/>
</dbReference>
<dbReference type="PANTHER" id="PTHR21299:SF1">
    <property type="entry name" value="PANTOATE--BETA-ALANINE LIGASE"/>
    <property type="match status" value="1"/>
</dbReference>
<dbReference type="AlphaFoldDB" id="A0A2J6WMW9"/>
<evidence type="ECO:0000256" key="7">
    <source>
        <dbReference type="ARBA" id="ARBA00048258"/>
    </source>
</evidence>
<feature type="binding site" evidence="8">
    <location>
        <position position="61"/>
    </location>
    <ligand>
        <name>(R)-pantoate</name>
        <dbReference type="ChEBI" id="CHEBI:15980"/>
    </ligand>
</feature>
<evidence type="ECO:0000256" key="1">
    <source>
        <dbReference type="ARBA" id="ARBA00004990"/>
    </source>
</evidence>
<sequence length="281" mass="32217">METIRIPRIMREISKDLRAKGKSIGFVPTMGALHEGHISLIKRAKQENDITVVSIFVNPTQFAPGEDYEKYPRDVESDKEKLQTIEIDYLFLPDVESLYPKGYSTYVTVEGLSDKLCGKFRPGHFRGVATVVCKLFNIVRPTRAYFGQKDYQQSLIIRRMVEDLNFDIDIVVCHTIRHEDGLAMSSRNLYLNEQERKSATVIYKALQQGEKLLKEGAEPLDVKLKMMEVIKKESLVKEIQYVGVFDPETLDEAKEKQKKYLLAVALKIGDTRLIDNLLVEV</sequence>
<keyword evidence="4 8" id="KW-0566">Pantothenate biosynthesis</keyword>
<accession>A0A2J6WMW9</accession>
<evidence type="ECO:0000256" key="5">
    <source>
        <dbReference type="ARBA" id="ARBA00022741"/>
    </source>
</evidence>
<dbReference type="Gene3D" id="3.40.50.620">
    <property type="entry name" value="HUPs"/>
    <property type="match status" value="1"/>
</dbReference>
<dbReference type="EC" id="6.3.2.1" evidence="8"/>
<dbReference type="EMBL" id="PNIO01000023">
    <property type="protein sequence ID" value="PMP71733.1"/>
    <property type="molecule type" value="Genomic_DNA"/>
</dbReference>
<dbReference type="GO" id="GO:0004592">
    <property type="term" value="F:pantoate-beta-alanine ligase activity"/>
    <property type="evidence" value="ECO:0007669"/>
    <property type="project" value="UniProtKB-UniRule"/>
</dbReference>
<dbReference type="UniPathway" id="UPA00028">
    <property type="reaction ID" value="UER00005"/>
</dbReference>
<dbReference type="GO" id="GO:0015940">
    <property type="term" value="P:pantothenate biosynthetic process"/>
    <property type="evidence" value="ECO:0007669"/>
    <property type="project" value="UniProtKB-UniRule"/>
</dbReference>
<evidence type="ECO:0000256" key="6">
    <source>
        <dbReference type="ARBA" id="ARBA00022840"/>
    </source>
</evidence>
<reference evidence="9 10" key="1">
    <citation type="submission" date="2018-01" db="EMBL/GenBank/DDBJ databases">
        <title>Metagenomic assembled genomes from two thermal pools in the Uzon Caldera, Kamchatka, Russia.</title>
        <authorList>
            <person name="Wilkins L."/>
            <person name="Ettinger C."/>
        </authorList>
    </citation>
    <scope>NUCLEOTIDE SEQUENCE [LARGE SCALE GENOMIC DNA]</scope>
    <source>
        <strain evidence="9">ZAV-04</strain>
    </source>
</reference>
<dbReference type="FunFam" id="3.40.50.620:FF:000013">
    <property type="entry name" value="Pantothenate synthetase"/>
    <property type="match status" value="1"/>
</dbReference>
<dbReference type="Pfam" id="PF02569">
    <property type="entry name" value="Pantoate_ligase"/>
    <property type="match status" value="1"/>
</dbReference>
<dbReference type="Proteomes" id="UP000242288">
    <property type="component" value="Unassembled WGS sequence"/>
</dbReference>
<evidence type="ECO:0000256" key="2">
    <source>
        <dbReference type="ARBA" id="ARBA00009256"/>
    </source>
</evidence>
<evidence type="ECO:0000313" key="10">
    <source>
        <dbReference type="Proteomes" id="UP000242288"/>
    </source>
</evidence>
<dbReference type="InterPro" id="IPR014729">
    <property type="entry name" value="Rossmann-like_a/b/a_fold"/>
</dbReference>
<comment type="catalytic activity">
    <reaction evidence="7 8">
        <text>(R)-pantoate + beta-alanine + ATP = (R)-pantothenate + AMP + diphosphate + H(+)</text>
        <dbReference type="Rhea" id="RHEA:10912"/>
        <dbReference type="ChEBI" id="CHEBI:15378"/>
        <dbReference type="ChEBI" id="CHEBI:15980"/>
        <dbReference type="ChEBI" id="CHEBI:29032"/>
        <dbReference type="ChEBI" id="CHEBI:30616"/>
        <dbReference type="ChEBI" id="CHEBI:33019"/>
        <dbReference type="ChEBI" id="CHEBI:57966"/>
        <dbReference type="ChEBI" id="CHEBI:456215"/>
        <dbReference type="EC" id="6.3.2.1"/>
    </reaction>
</comment>
<comment type="function">
    <text evidence="8">Catalyzes the condensation of pantoate with beta-alanine in an ATP-dependent reaction via a pantoyl-adenylate intermediate.</text>
</comment>
<comment type="caution">
    <text evidence="9">The sequence shown here is derived from an EMBL/GenBank/DDBJ whole genome shotgun (WGS) entry which is preliminary data.</text>
</comment>
<feature type="binding site" evidence="8">
    <location>
        <begin position="147"/>
        <end position="150"/>
    </location>
    <ligand>
        <name>ATP</name>
        <dbReference type="ChEBI" id="CHEBI:30616"/>
    </ligand>
</feature>
<comment type="pathway">
    <text evidence="1 8">Cofactor biosynthesis; (R)-pantothenate biosynthesis; (R)-pantothenate from (R)-pantoate and beta-alanine: step 1/1.</text>
</comment>
<organism evidence="9 10">
    <name type="scientific">Thermodesulfovibrio aggregans</name>
    <dbReference type="NCBI Taxonomy" id="86166"/>
    <lineage>
        <taxon>Bacteria</taxon>
        <taxon>Pseudomonadati</taxon>
        <taxon>Nitrospirota</taxon>
        <taxon>Thermodesulfovibrionia</taxon>
        <taxon>Thermodesulfovibrionales</taxon>
        <taxon>Thermodesulfovibrionaceae</taxon>
        <taxon>Thermodesulfovibrio</taxon>
    </lineage>
</organism>
<dbReference type="InterPro" id="IPR004821">
    <property type="entry name" value="Cyt_trans-like"/>
</dbReference>
<evidence type="ECO:0000256" key="4">
    <source>
        <dbReference type="ARBA" id="ARBA00022655"/>
    </source>
</evidence>
<dbReference type="Gene3D" id="3.30.1300.10">
    <property type="entry name" value="Pantoate-beta-alanine ligase, C-terminal domain"/>
    <property type="match status" value="1"/>
</dbReference>
<feature type="binding site" evidence="8">
    <location>
        <position position="176"/>
    </location>
    <ligand>
        <name>ATP</name>
        <dbReference type="ChEBI" id="CHEBI:30616"/>
    </ligand>
</feature>
<dbReference type="NCBIfam" id="TIGR00018">
    <property type="entry name" value="panC"/>
    <property type="match status" value="1"/>
</dbReference>
<comment type="subunit">
    <text evidence="8">Homodimer.</text>
</comment>
<dbReference type="InterPro" id="IPR042176">
    <property type="entry name" value="Pantoate_ligase_C"/>
</dbReference>
<feature type="active site" description="Proton donor" evidence="8">
    <location>
        <position position="37"/>
    </location>
</feature>
<keyword evidence="8" id="KW-0963">Cytoplasm</keyword>